<sequence length="325" mass="37634">MFKLMPMDMKPKVNLNNKIKPYFYIINFAQDEESLCKMEMKCLFNKVPNKKYFFSYHYITTSRSPFVKGSISIMYTGKSLEDIIHKITVDKLSYENFKVSYVNYGDETLSYENRRKIEYEIGQNIAGEAEMKDPELLFGITKVNEKWIFGKYEKNNPEWKLHNRKPYSYSNALSSRIARAIVNLAVCNKLDYKLVDPCCGIGTVIIEALSLGINIKGWEINPMIAANAKKNLKYFCYKNVITTGNMHDIKDNFDVSIIDLPYGLFSSTTLEDQVAIIKTARKISNKMIIITFENMDKYILSSGFNISYKCFVAKGKFKRHITICQ</sequence>
<keyword evidence="3" id="KW-1185">Reference proteome</keyword>
<dbReference type="InterPro" id="IPR000241">
    <property type="entry name" value="RlmKL-like_Mtase"/>
</dbReference>
<dbReference type="PANTHER" id="PTHR14911:SF13">
    <property type="entry name" value="TRNA (GUANINE(6)-N2)-METHYLTRANSFERASE THUMP3"/>
    <property type="match status" value="1"/>
</dbReference>
<dbReference type="HOGENOM" id="CLU_085279_0_0_9"/>
<feature type="domain" description="Ribosomal RNA large subunit methyltransferase K/L-like methyltransferase" evidence="1">
    <location>
        <begin position="164"/>
        <end position="264"/>
    </location>
</feature>
<dbReference type="SUPFAM" id="SSF53335">
    <property type="entry name" value="S-adenosyl-L-methionine-dependent methyltransferases"/>
    <property type="match status" value="1"/>
</dbReference>
<gene>
    <name evidence="2" type="ORF">CSCA_0202</name>
</gene>
<dbReference type="Gene3D" id="3.40.50.150">
    <property type="entry name" value="Vaccinia Virus protein VP39"/>
    <property type="match status" value="1"/>
</dbReference>
<evidence type="ECO:0000313" key="3">
    <source>
        <dbReference type="Proteomes" id="UP000033115"/>
    </source>
</evidence>
<dbReference type="GO" id="GO:0016423">
    <property type="term" value="F:tRNA (guanine) methyltransferase activity"/>
    <property type="evidence" value="ECO:0007669"/>
    <property type="project" value="TreeGrafter"/>
</dbReference>
<dbReference type="STRING" id="1548.CSCA_0202"/>
<protein>
    <recommendedName>
        <fullName evidence="1">Ribosomal RNA large subunit methyltransferase K/L-like methyltransferase domain-containing protein</fullName>
    </recommendedName>
</protein>
<dbReference type="Proteomes" id="UP000033115">
    <property type="component" value="Chromosome"/>
</dbReference>
<dbReference type="EMBL" id="CP009933">
    <property type="protein sequence ID" value="AKA67327.1"/>
    <property type="molecule type" value="Genomic_DNA"/>
</dbReference>
<dbReference type="InterPro" id="IPR029063">
    <property type="entry name" value="SAM-dependent_MTases_sf"/>
</dbReference>
<proteinExistence type="predicted"/>
<evidence type="ECO:0000313" key="2">
    <source>
        <dbReference type="EMBL" id="AKA67327.1"/>
    </source>
</evidence>
<dbReference type="CDD" id="cd02440">
    <property type="entry name" value="AdoMet_MTases"/>
    <property type="match status" value="1"/>
</dbReference>
<dbReference type="RefSeq" id="WP_029955783.1">
    <property type="nucleotide sequence ID" value="NZ_CP009933.1"/>
</dbReference>
<reference evidence="2 3" key="1">
    <citation type="journal article" date="2015" name="J. Biotechnol.">
        <title>Complete genome sequence of a malodorant-producing acetogen, Clostridium scatologenes ATCC 25775(T).</title>
        <authorList>
            <person name="Zhu Z."/>
            <person name="Guo T."/>
            <person name="Zheng H."/>
            <person name="Song T."/>
            <person name="Ouyang P."/>
            <person name="Xie J."/>
        </authorList>
    </citation>
    <scope>NUCLEOTIDE SEQUENCE [LARGE SCALE GENOMIC DNA]</scope>
    <source>
        <strain evidence="2 3">ATCC 25775</strain>
    </source>
</reference>
<accession>A0A0E3JY91</accession>
<organism evidence="2 3">
    <name type="scientific">Clostridium scatologenes</name>
    <dbReference type="NCBI Taxonomy" id="1548"/>
    <lineage>
        <taxon>Bacteria</taxon>
        <taxon>Bacillati</taxon>
        <taxon>Bacillota</taxon>
        <taxon>Clostridia</taxon>
        <taxon>Eubacteriales</taxon>
        <taxon>Clostridiaceae</taxon>
        <taxon>Clostridium</taxon>
    </lineage>
</organism>
<name>A0A0E3JY91_CLOSL</name>
<dbReference type="Pfam" id="PF01170">
    <property type="entry name" value="UPF0020"/>
    <property type="match status" value="1"/>
</dbReference>
<dbReference type="AlphaFoldDB" id="A0A0E3JY91"/>
<dbReference type="GO" id="GO:0030488">
    <property type="term" value="P:tRNA methylation"/>
    <property type="evidence" value="ECO:0007669"/>
    <property type="project" value="TreeGrafter"/>
</dbReference>
<dbReference type="PANTHER" id="PTHR14911">
    <property type="entry name" value="THUMP DOMAIN-CONTAINING"/>
    <property type="match status" value="1"/>
</dbReference>
<evidence type="ECO:0000259" key="1">
    <source>
        <dbReference type="Pfam" id="PF01170"/>
    </source>
</evidence>
<dbReference type="KEGG" id="csq:CSCA_0202"/>